<dbReference type="InterPro" id="IPR027417">
    <property type="entry name" value="P-loop_NTPase"/>
</dbReference>
<dbReference type="PROSITE" id="PS50297">
    <property type="entry name" value="ANK_REP_REGION"/>
    <property type="match status" value="2"/>
</dbReference>
<evidence type="ECO:0000256" key="1">
    <source>
        <dbReference type="ARBA" id="ARBA00022737"/>
    </source>
</evidence>
<dbReference type="AlphaFoldDB" id="A0AAV9NC69"/>
<dbReference type="SUPFAM" id="SSF52540">
    <property type="entry name" value="P-loop containing nucleoside triphosphate hydrolases"/>
    <property type="match status" value="1"/>
</dbReference>
<organism evidence="4 5">
    <name type="scientific">Exophiala bonariae</name>
    <dbReference type="NCBI Taxonomy" id="1690606"/>
    <lineage>
        <taxon>Eukaryota</taxon>
        <taxon>Fungi</taxon>
        <taxon>Dikarya</taxon>
        <taxon>Ascomycota</taxon>
        <taxon>Pezizomycotina</taxon>
        <taxon>Eurotiomycetes</taxon>
        <taxon>Chaetothyriomycetidae</taxon>
        <taxon>Chaetothyriales</taxon>
        <taxon>Herpotrichiellaceae</taxon>
        <taxon>Exophiala</taxon>
    </lineage>
</organism>
<dbReference type="Gene3D" id="1.25.40.20">
    <property type="entry name" value="Ankyrin repeat-containing domain"/>
    <property type="match status" value="1"/>
</dbReference>
<dbReference type="SMART" id="SM00248">
    <property type="entry name" value="ANK"/>
    <property type="match status" value="2"/>
</dbReference>
<dbReference type="EMBL" id="JAVRRD010000011">
    <property type="protein sequence ID" value="KAK5053987.1"/>
    <property type="molecule type" value="Genomic_DNA"/>
</dbReference>
<dbReference type="PANTHER" id="PTHR10039">
    <property type="entry name" value="AMELOGENIN"/>
    <property type="match status" value="1"/>
</dbReference>
<evidence type="ECO:0000313" key="4">
    <source>
        <dbReference type="EMBL" id="KAK5053987.1"/>
    </source>
</evidence>
<dbReference type="InterPro" id="IPR002110">
    <property type="entry name" value="Ankyrin_rpt"/>
</dbReference>
<protein>
    <recommendedName>
        <fullName evidence="3">Nephrocystin 3-like N-terminal domain-containing protein</fullName>
    </recommendedName>
</protein>
<dbReference type="Pfam" id="PF24883">
    <property type="entry name" value="NPHP3_N"/>
    <property type="match status" value="1"/>
</dbReference>
<dbReference type="PANTHER" id="PTHR10039:SF5">
    <property type="entry name" value="NACHT DOMAIN-CONTAINING PROTEIN"/>
    <property type="match status" value="1"/>
</dbReference>
<dbReference type="Pfam" id="PF12796">
    <property type="entry name" value="Ank_2"/>
    <property type="match status" value="1"/>
</dbReference>
<evidence type="ECO:0000313" key="5">
    <source>
        <dbReference type="Proteomes" id="UP001358417"/>
    </source>
</evidence>
<dbReference type="Gene3D" id="3.40.50.300">
    <property type="entry name" value="P-loop containing nucleotide triphosphate hydrolases"/>
    <property type="match status" value="1"/>
</dbReference>
<evidence type="ECO:0000256" key="2">
    <source>
        <dbReference type="PROSITE-ProRule" id="PRU00023"/>
    </source>
</evidence>
<feature type="repeat" description="ANK" evidence="2">
    <location>
        <begin position="630"/>
        <end position="654"/>
    </location>
</feature>
<dbReference type="InterPro" id="IPR056884">
    <property type="entry name" value="NPHP3-like_N"/>
</dbReference>
<gene>
    <name evidence="4" type="ORF">LTR84_001949</name>
</gene>
<dbReference type="InterPro" id="IPR036770">
    <property type="entry name" value="Ankyrin_rpt-contain_sf"/>
</dbReference>
<dbReference type="PROSITE" id="PS50088">
    <property type="entry name" value="ANK_REPEAT"/>
    <property type="match status" value="2"/>
</dbReference>
<evidence type="ECO:0000259" key="3">
    <source>
        <dbReference type="Pfam" id="PF24883"/>
    </source>
</evidence>
<name>A0AAV9NC69_9EURO</name>
<dbReference type="RefSeq" id="XP_064707112.1">
    <property type="nucleotide sequence ID" value="XM_064845567.1"/>
</dbReference>
<proteinExistence type="predicted"/>
<dbReference type="Proteomes" id="UP001358417">
    <property type="component" value="Unassembled WGS sequence"/>
</dbReference>
<keyword evidence="2" id="KW-0040">ANK repeat</keyword>
<feature type="domain" description="Nephrocystin 3-like N-terminal" evidence="3">
    <location>
        <begin position="25"/>
        <end position="189"/>
    </location>
</feature>
<dbReference type="GeneID" id="89970165"/>
<keyword evidence="5" id="KW-1185">Reference proteome</keyword>
<dbReference type="SUPFAM" id="SSF48403">
    <property type="entry name" value="Ankyrin repeat"/>
    <property type="match status" value="1"/>
</dbReference>
<accession>A0AAV9NC69</accession>
<feature type="repeat" description="ANK" evidence="2">
    <location>
        <begin position="596"/>
        <end position="629"/>
    </location>
</feature>
<reference evidence="4 5" key="1">
    <citation type="submission" date="2023-08" db="EMBL/GenBank/DDBJ databases">
        <title>Black Yeasts Isolated from many extreme environments.</title>
        <authorList>
            <person name="Coleine C."/>
            <person name="Stajich J.E."/>
            <person name="Selbmann L."/>
        </authorList>
    </citation>
    <scope>NUCLEOTIDE SEQUENCE [LARGE SCALE GENOMIC DNA]</scope>
    <source>
        <strain evidence="4 5">CCFEE 5792</strain>
    </source>
</reference>
<comment type="caution">
    <text evidence="4">The sequence shown here is derived from an EMBL/GenBank/DDBJ whole genome shotgun (WGS) entry which is preliminary data.</text>
</comment>
<keyword evidence="1" id="KW-0677">Repeat</keyword>
<sequence length="666" mass="75108">MCCLRSLAFPEMFSRQRQTRDAASGTCVWIHDHPTYQNWVSQARGLLWIKGKPGAGKSTLMNYTLNALQSTKREDQVLAFFFFDGTGTSLQRSQMGLFRSLLHQILSQDDDLKALFANQFNDRWEKIGAPGDKWEWELKEIQDFLKASVMTSATGSHIRIIVDALDESGETNALEIVSYFEDLSSSCSPGLDNPSICFSCRHYPTIQLEEDDDLVICVEKENGADIETFVRTKLGSKRVFKDGKDAQMMVDKISGGASGVFQWVVLIVEQIITLVRQRRPLGIILDKIRDTPMDLNTVYQSILETLAHEDRRRSLRLFQWVCFAKEPLDWEALTWTIELDPETTYTSLEHCRALHRFLGLEEMVEEVKRLSGGLIEMVYIDEDQEQDQHGRIESPCVRLIHQSVYDFLVDCGLSCLEYRSSPIGNAHVQLLRVCLRLIAAHRTTPKSSRYHAFVQWRYFSYSAGDTDSDLDSDSVLCSLYLYATAYWCFHVKGAEIHGSNEADLITTFDWMTNDFFTGANGYSAQFICFDKLWDGASGGMMHCAARYGIPSLVKAIIIRSTVPPRSDLPLTASDLEQVSPASNNTMRALLDSADMNGQTPLSIAARYGHYGILKELLLGSRANPASKDHHGSTALHYGASYGYTSIVQELLTFGNIDPKLKRLSTK</sequence>